<dbReference type="PROSITE" id="PS50006">
    <property type="entry name" value="FHA_DOMAIN"/>
    <property type="match status" value="1"/>
</dbReference>
<reference evidence="2 3" key="1">
    <citation type="journal article" date="2018" name="Cell">
        <title>The Chara Genome: Secondary Complexity and Implications for Plant Terrestrialization.</title>
        <authorList>
            <person name="Nishiyama T."/>
            <person name="Sakayama H."/>
            <person name="Vries J.D."/>
            <person name="Buschmann H."/>
            <person name="Saint-Marcoux D."/>
            <person name="Ullrich K.K."/>
            <person name="Haas F.B."/>
            <person name="Vanderstraeten L."/>
            <person name="Becker D."/>
            <person name="Lang D."/>
            <person name="Vosolsobe S."/>
            <person name="Rombauts S."/>
            <person name="Wilhelmsson P.K.I."/>
            <person name="Janitza P."/>
            <person name="Kern R."/>
            <person name="Heyl A."/>
            <person name="Rumpler F."/>
            <person name="Villalobos L.I.A.C."/>
            <person name="Clay J.M."/>
            <person name="Skokan R."/>
            <person name="Toyoda A."/>
            <person name="Suzuki Y."/>
            <person name="Kagoshima H."/>
            <person name="Schijlen E."/>
            <person name="Tajeshwar N."/>
            <person name="Catarino B."/>
            <person name="Hetherington A.J."/>
            <person name="Saltykova A."/>
            <person name="Bonnot C."/>
            <person name="Breuninger H."/>
            <person name="Symeonidi A."/>
            <person name="Radhakrishnan G.V."/>
            <person name="Van Nieuwerburgh F."/>
            <person name="Deforce D."/>
            <person name="Chang C."/>
            <person name="Karol K.G."/>
            <person name="Hedrich R."/>
            <person name="Ulvskov P."/>
            <person name="Glockner G."/>
            <person name="Delwiche C.F."/>
            <person name="Petrasek J."/>
            <person name="Van de Peer Y."/>
            <person name="Friml J."/>
            <person name="Beilby M."/>
            <person name="Dolan L."/>
            <person name="Kohara Y."/>
            <person name="Sugano S."/>
            <person name="Fujiyama A."/>
            <person name="Delaux P.-M."/>
            <person name="Quint M."/>
            <person name="TheiBen G."/>
            <person name="Hagemann M."/>
            <person name="Harholt J."/>
            <person name="Dunand C."/>
            <person name="Zachgo S."/>
            <person name="Langdale J."/>
            <person name="Maumus F."/>
            <person name="Straeten D.V.D."/>
            <person name="Gould S.B."/>
            <person name="Rensing S.A."/>
        </authorList>
    </citation>
    <scope>NUCLEOTIDE SEQUENCE [LARGE SCALE GENOMIC DNA]</scope>
    <source>
        <strain evidence="2 3">S276</strain>
    </source>
</reference>
<feature type="domain" description="FHA" evidence="1">
    <location>
        <begin position="47"/>
        <end position="97"/>
    </location>
</feature>
<evidence type="ECO:0000313" key="2">
    <source>
        <dbReference type="EMBL" id="GBG68944.1"/>
    </source>
</evidence>
<name>A0A388KFW3_CHABU</name>
<keyword evidence="3" id="KW-1185">Reference proteome</keyword>
<dbReference type="Pfam" id="PF00498">
    <property type="entry name" value="FHA"/>
    <property type="match status" value="1"/>
</dbReference>
<dbReference type="SMART" id="SM00240">
    <property type="entry name" value="FHA"/>
    <property type="match status" value="1"/>
</dbReference>
<protein>
    <recommendedName>
        <fullName evidence="1">FHA domain-containing protein</fullName>
    </recommendedName>
</protein>
<dbReference type="PANTHER" id="PTHR23308">
    <property type="entry name" value="NUCLEAR INHIBITOR OF PROTEIN PHOSPHATASE-1"/>
    <property type="match status" value="1"/>
</dbReference>
<sequence>MFDWSARRAVERDPDEYLPVGYPISGYCDHAGGSTIGRIDVGLKSSYLIGRATGCDIVLDHASVSRQHALLVHHHTGKMMIKDLGSAHGTVVDGQRLRTGTWLELCEGSVVRFGASTKSYVARGRDLSHFLL</sequence>
<dbReference type="SUPFAM" id="SSF49879">
    <property type="entry name" value="SMAD/FHA domain"/>
    <property type="match status" value="1"/>
</dbReference>
<proteinExistence type="predicted"/>
<dbReference type="Proteomes" id="UP000265515">
    <property type="component" value="Unassembled WGS sequence"/>
</dbReference>
<gene>
    <name evidence="2" type="ORF">CBR_g3643</name>
</gene>
<dbReference type="EMBL" id="BFEA01000108">
    <property type="protein sequence ID" value="GBG68944.1"/>
    <property type="molecule type" value="Genomic_DNA"/>
</dbReference>
<dbReference type="InterPro" id="IPR050923">
    <property type="entry name" value="Cell_Proc_Reg/RNA_Proc"/>
</dbReference>
<organism evidence="2 3">
    <name type="scientific">Chara braunii</name>
    <name type="common">Braun's stonewort</name>
    <dbReference type="NCBI Taxonomy" id="69332"/>
    <lineage>
        <taxon>Eukaryota</taxon>
        <taxon>Viridiplantae</taxon>
        <taxon>Streptophyta</taxon>
        <taxon>Charophyceae</taxon>
        <taxon>Charales</taxon>
        <taxon>Characeae</taxon>
        <taxon>Chara</taxon>
    </lineage>
</organism>
<dbReference type="STRING" id="69332.A0A388KFW3"/>
<dbReference type="InterPro" id="IPR008984">
    <property type="entry name" value="SMAD_FHA_dom_sf"/>
</dbReference>
<evidence type="ECO:0000259" key="1">
    <source>
        <dbReference type="PROSITE" id="PS50006"/>
    </source>
</evidence>
<dbReference type="InterPro" id="IPR000253">
    <property type="entry name" value="FHA_dom"/>
</dbReference>
<dbReference type="AlphaFoldDB" id="A0A388KFW3"/>
<dbReference type="OrthoDB" id="444265at2759"/>
<comment type="caution">
    <text evidence="2">The sequence shown here is derived from an EMBL/GenBank/DDBJ whole genome shotgun (WGS) entry which is preliminary data.</text>
</comment>
<dbReference type="Gene3D" id="2.60.200.20">
    <property type="match status" value="1"/>
</dbReference>
<dbReference type="Gramene" id="GBG68944">
    <property type="protein sequence ID" value="GBG68944"/>
    <property type="gene ID" value="CBR_g3643"/>
</dbReference>
<accession>A0A388KFW3</accession>
<evidence type="ECO:0000313" key="3">
    <source>
        <dbReference type="Proteomes" id="UP000265515"/>
    </source>
</evidence>